<feature type="transmembrane region" description="Helical" evidence="1">
    <location>
        <begin position="35"/>
        <end position="54"/>
    </location>
</feature>
<feature type="domain" description="Nucleoside transporter/FeoB GTPase Gate" evidence="2">
    <location>
        <begin position="39"/>
        <end position="124"/>
    </location>
</feature>
<accession>A0AAW3JUR0</accession>
<dbReference type="Proteomes" id="UP000050833">
    <property type="component" value="Unassembled WGS sequence"/>
</dbReference>
<feature type="transmembrane region" description="Helical" evidence="1">
    <location>
        <begin position="143"/>
        <end position="160"/>
    </location>
</feature>
<keyword evidence="1" id="KW-1133">Transmembrane helix</keyword>
<dbReference type="EMBL" id="LLKB01000001">
    <property type="protein sequence ID" value="KQC86150.1"/>
    <property type="molecule type" value="Genomic_DNA"/>
</dbReference>
<keyword evidence="1" id="KW-0472">Membrane</keyword>
<keyword evidence="1" id="KW-0812">Transmembrane</keyword>
<dbReference type="RefSeq" id="WP_055941417.1">
    <property type="nucleotide sequence ID" value="NZ_JAQDDZ010000003.1"/>
</dbReference>
<gene>
    <name evidence="3" type="ORF">APZ18_02855</name>
</gene>
<dbReference type="InterPro" id="IPR011642">
    <property type="entry name" value="Gate_dom"/>
</dbReference>
<dbReference type="Pfam" id="PF07670">
    <property type="entry name" value="Gate"/>
    <property type="match status" value="1"/>
</dbReference>
<evidence type="ECO:0000313" key="3">
    <source>
        <dbReference type="EMBL" id="KQC86150.1"/>
    </source>
</evidence>
<evidence type="ECO:0000259" key="2">
    <source>
        <dbReference type="Pfam" id="PF07670"/>
    </source>
</evidence>
<protein>
    <recommendedName>
        <fullName evidence="2">Nucleoside transporter/FeoB GTPase Gate domain-containing protein</fullName>
    </recommendedName>
</protein>
<comment type="caution">
    <text evidence="3">The sequence shown here is derived from an EMBL/GenBank/DDBJ whole genome shotgun (WGS) entry which is preliminary data.</text>
</comment>
<reference evidence="3 4" key="1">
    <citation type="submission" date="2015-10" db="EMBL/GenBank/DDBJ databases">
        <title>Butyribacter intestini gen. nov., sp. nov., a butyric acid-producing bacterium of the family Lachnospiraceae isolated from the human faeces.</title>
        <authorList>
            <person name="Zou Y."/>
            <person name="Xue W."/>
            <person name="Luo G."/>
            <person name="Lv M."/>
        </authorList>
    </citation>
    <scope>NUCLEOTIDE SEQUENCE [LARGE SCALE GENOMIC DNA]</scope>
    <source>
        <strain evidence="3 4">TF01-11</strain>
    </source>
</reference>
<keyword evidence="4" id="KW-1185">Reference proteome</keyword>
<proteinExistence type="predicted"/>
<evidence type="ECO:0000313" key="4">
    <source>
        <dbReference type="Proteomes" id="UP000050833"/>
    </source>
</evidence>
<evidence type="ECO:0000256" key="1">
    <source>
        <dbReference type="SAM" id="Phobius"/>
    </source>
</evidence>
<feature type="transmembrane region" description="Helical" evidence="1">
    <location>
        <begin position="353"/>
        <end position="372"/>
    </location>
</feature>
<sequence length="374" mass="41361">MKRKLFIVMTVGMIILFTIMPSVVSEGAKDGLLLWFMAIVPSLLPFMILSGILVKLKTTKYINRFLRPLFGLVFGVSDGGSYPILIGFLAGCPIGAKTAAQLYKGGEIKREEAQYLMMFCNNLSPMFLIEFIGVKCLDVKNPFLIFVVVAGSAVINAWIVRKKLTVREKSSQGSRDKKMIVDVYKNGSDGKSFNVWKKLSYKKAERIGESVKFEKNINEGKKLSSRKDERSRENVKTEKNYPVMDAVDESIADSCETILKIGGYIILFSIITSIIEYIIPEKYDVAGCIAAGITEVSTGAMQLAGNEWLSGIRVIMTDAKTIVTVWLCAFGGISSVAQTYSVLSGTDLSIKKYVIAKIRQGFIAVILALLVFRI</sequence>
<dbReference type="AlphaFoldDB" id="A0AAW3JUR0"/>
<feature type="transmembrane region" description="Helical" evidence="1">
    <location>
        <begin position="322"/>
        <end position="341"/>
    </location>
</feature>
<name>A0AAW3JUR0_9FIRM</name>
<organism evidence="3 4">
    <name type="scientific">Butyribacter intestini</name>
    <dbReference type="NCBI Taxonomy" id="1703332"/>
    <lineage>
        <taxon>Bacteria</taxon>
        <taxon>Bacillati</taxon>
        <taxon>Bacillota</taxon>
        <taxon>Clostridia</taxon>
        <taxon>Lachnospirales</taxon>
        <taxon>Lachnospiraceae</taxon>
        <taxon>Butyribacter</taxon>
    </lineage>
</organism>